<keyword evidence="1" id="KW-1133">Transmembrane helix</keyword>
<reference evidence="2" key="1">
    <citation type="submission" date="2021-01" db="EMBL/GenBank/DDBJ databases">
        <authorList>
            <consortium name="Genoscope - CEA"/>
            <person name="William W."/>
        </authorList>
    </citation>
    <scope>NUCLEOTIDE SEQUENCE</scope>
</reference>
<dbReference type="OrthoDB" id="282353at2759"/>
<dbReference type="Proteomes" id="UP000692954">
    <property type="component" value="Unassembled WGS sequence"/>
</dbReference>
<sequence length="102" mass="11773">MDQKKKSQLIQGYCNGLIFSIFLGIYEWPQNSINATWTKSQVRLDYAKLIGSNALLYPPMYALFQITCAYMEDWGYNYPTQILAGAGVGMFYFSIVKYKQKL</sequence>
<evidence type="ECO:0000256" key="1">
    <source>
        <dbReference type="SAM" id="Phobius"/>
    </source>
</evidence>
<accession>A0A8S1NB30</accession>
<name>A0A8S1NB30_9CILI</name>
<comment type="caution">
    <text evidence="2">The sequence shown here is derived from an EMBL/GenBank/DDBJ whole genome shotgun (WGS) entry which is preliminary data.</text>
</comment>
<proteinExistence type="predicted"/>
<keyword evidence="1" id="KW-0812">Transmembrane</keyword>
<dbReference type="EMBL" id="CAJJDN010000050">
    <property type="protein sequence ID" value="CAD8086763.1"/>
    <property type="molecule type" value="Genomic_DNA"/>
</dbReference>
<protein>
    <submittedName>
        <fullName evidence="2">Uncharacterized protein</fullName>
    </submittedName>
</protein>
<dbReference type="AlphaFoldDB" id="A0A8S1NB30"/>
<evidence type="ECO:0000313" key="2">
    <source>
        <dbReference type="EMBL" id="CAD8086763.1"/>
    </source>
</evidence>
<keyword evidence="1" id="KW-0472">Membrane</keyword>
<gene>
    <name evidence="2" type="ORF">PSON_ATCC_30995.1.T0500177</name>
</gene>
<organism evidence="2 3">
    <name type="scientific">Paramecium sonneborni</name>
    <dbReference type="NCBI Taxonomy" id="65129"/>
    <lineage>
        <taxon>Eukaryota</taxon>
        <taxon>Sar</taxon>
        <taxon>Alveolata</taxon>
        <taxon>Ciliophora</taxon>
        <taxon>Intramacronucleata</taxon>
        <taxon>Oligohymenophorea</taxon>
        <taxon>Peniculida</taxon>
        <taxon>Parameciidae</taxon>
        <taxon>Paramecium</taxon>
    </lineage>
</organism>
<keyword evidence="3" id="KW-1185">Reference proteome</keyword>
<feature type="transmembrane region" description="Helical" evidence="1">
    <location>
        <begin position="78"/>
        <end position="96"/>
    </location>
</feature>
<evidence type="ECO:0000313" key="3">
    <source>
        <dbReference type="Proteomes" id="UP000692954"/>
    </source>
</evidence>
<feature type="transmembrane region" description="Helical" evidence="1">
    <location>
        <begin position="12"/>
        <end position="29"/>
    </location>
</feature>